<accession>A0A3S3ZWP7</accession>
<dbReference type="SMART" id="SM00560">
    <property type="entry name" value="LamGL"/>
    <property type="match status" value="1"/>
</dbReference>
<evidence type="ECO:0000256" key="2">
    <source>
        <dbReference type="ARBA" id="ARBA00023157"/>
    </source>
</evidence>
<dbReference type="SUPFAM" id="SSF50952">
    <property type="entry name" value="Soluble quinoprotein glucose dehydrogenase"/>
    <property type="match status" value="1"/>
</dbReference>
<dbReference type="InterPro" id="IPR013320">
    <property type="entry name" value="ConA-like_dom_sf"/>
</dbReference>
<dbReference type="InterPro" id="IPR011042">
    <property type="entry name" value="6-blade_b-propeller_TolB-like"/>
</dbReference>
<dbReference type="Pfam" id="PF07995">
    <property type="entry name" value="GSDH"/>
    <property type="match status" value="1"/>
</dbReference>
<feature type="chain" id="PRO_5018538483" evidence="4">
    <location>
        <begin position="45"/>
        <end position="1390"/>
    </location>
</feature>
<dbReference type="Proteomes" id="UP000288603">
    <property type="component" value="Unassembled WGS sequence"/>
</dbReference>
<comment type="caution">
    <text evidence="6">The sequence shown here is derived from an EMBL/GenBank/DDBJ whole genome shotgun (WGS) entry which is preliminary data.</text>
</comment>
<gene>
    <name evidence="6" type="ORF">ELQ92_07135</name>
</gene>
<evidence type="ECO:0000256" key="4">
    <source>
        <dbReference type="SAM" id="SignalP"/>
    </source>
</evidence>
<dbReference type="InterPro" id="IPR006558">
    <property type="entry name" value="LamG-like"/>
</dbReference>
<keyword evidence="2" id="KW-1015">Disulfide bond</keyword>
<dbReference type="PANTHER" id="PTHR19328:SF13">
    <property type="entry name" value="HIPL1 PROTEIN"/>
    <property type="match status" value="1"/>
</dbReference>
<evidence type="ECO:0000313" key="7">
    <source>
        <dbReference type="Proteomes" id="UP000288603"/>
    </source>
</evidence>
<dbReference type="Gene3D" id="2.60.120.560">
    <property type="entry name" value="Exo-inulinase, domain 1"/>
    <property type="match status" value="1"/>
</dbReference>
<dbReference type="Pfam" id="PF13385">
    <property type="entry name" value="Laminin_G_3"/>
    <property type="match status" value="1"/>
</dbReference>
<feature type="domain" description="LamG-like jellyroll fold" evidence="5">
    <location>
        <begin position="816"/>
        <end position="986"/>
    </location>
</feature>
<protein>
    <submittedName>
        <fullName evidence="6">Glucose dehydrogenase</fullName>
    </submittedName>
</protein>
<feature type="compositionally biased region" description="Low complexity" evidence="3">
    <location>
        <begin position="13"/>
        <end position="22"/>
    </location>
</feature>
<dbReference type="InterPro" id="IPR011041">
    <property type="entry name" value="Quinoprot_gluc/sorb_DH_b-prop"/>
</dbReference>
<feature type="region of interest" description="Disordered" evidence="3">
    <location>
        <begin position="1"/>
        <end position="22"/>
    </location>
</feature>
<dbReference type="PANTHER" id="PTHR19328">
    <property type="entry name" value="HEDGEHOG-INTERACTING PROTEIN"/>
    <property type="match status" value="1"/>
</dbReference>
<dbReference type="EMBL" id="RZNC01000002">
    <property type="protein sequence ID" value="RWZ64523.1"/>
    <property type="molecule type" value="Genomic_DNA"/>
</dbReference>
<reference evidence="6 7" key="1">
    <citation type="submission" date="2018-12" db="EMBL/GenBank/DDBJ databases">
        <authorList>
            <person name="Li F."/>
        </authorList>
    </citation>
    <scope>NUCLEOTIDE SEQUENCE [LARGE SCALE GENOMIC DNA]</scope>
    <source>
        <strain evidence="6 7">8H24J-4-2</strain>
    </source>
</reference>
<keyword evidence="1 4" id="KW-0732">Signal</keyword>
<dbReference type="Gene3D" id="2.60.120.200">
    <property type="match status" value="1"/>
</dbReference>
<feature type="compositionally biased region" description="Basic and acidic residues" evidence="3">
    <location>
        <begin position="1"/>
        <end position="12"/>
    </location>
</feature>
<organism evidence="6 7">
    <name type="scientific">Labedella populi</name>
    <dbReference type="NCBI Taxonomy" id="2498850"/>
    <lineage>
        <taxon>Bacteria</taxon>
        <taxon>Bacillati</taxon>
        <taxon>Actinomycetota</taxon>
        <taxon>Actinomycetes</taxon>
        <taxon>Micrococcales</taxon>
        <taxon>Microbacteriaceae</taxon>
        <taxon>Labedella</taxon>
    </lineage>
</organism>
<evidence type="ECO:0000256" key="1">
    <source>
        <dbReference type="ARBA" id="ARBA00022729"/>
    </source>
</evidence>
<name>A0A3S3ZWP7_9MICO</name>
<dbReference type="Gene3D" id="2.120.10.30">
    <property type="entry name" value="TolB, C-terminal domain"/>
    <property type="match status" value="1"/>
</dbReference>
<feature type="signal peptide" evidence="4">
    <location>
        <begin position="1"/>
        <end position="44"/>
    </location>
</feature>
<dbReference type="InterPro" id="IPR012938">
    <property type="entry name" value="Glc/Sorbosone_DH"/>
</dbReference>
<evidence type="ECO:0000259" key="5">
    <source>
        <dbReference type="SMART" id="SM00560"/>
    </source>
</evidence>
<keyword evidence="7" id="KW-1185">Reference proteome</keyword>
<evidence type="ECO:0000313" key="6">
    <source>
        <dbReference type="EMBL" id="RWZ64523.1"/>
    </source>
</evidence>
<evidence type="ECO:0000256" key="3">
    <source>
        <dbReference type="SAM" id="MobiDB-lite"/>
    </source>
</evidence>
<dbReference type="SUPFAM" id="SSF49899">
    <property type="entry name" value="Concanavalin A-like lectins/glucanases"/>
    <property type="match status" value="1"/>
</dbReference>
<proteinExistence type="predicted"/>
<dbReference type="OrthoDB" id="9770043at2"/>
<sequence>MPRMRTADEQRPARAGSPGRRRTTAVVAASAVLAGLLTAGPASAAEPFTEVIDFEQYERTALDGQDGWTSSAAPRVIADPLNGNNQVVESVGGGEQSFRAIPEIADGDTGTLFFRFLRTGSVDTSFGLTDVDAPSDYPNSRAYVNNQNSDVMLVRDAGSFTPIGTWSRDAWQCVWIVADNADDRVSVYSQGGPYTQLTRLPDGAEQEFGFRQAVNGALDRFFWKNGASSAGRLMLDDVAVDNSGENLAIATGNPGDCAPGATADEPLINPLPDPPRSALGIEVTELAQLPESQTTPATQDQRLVRHNRITHLDEVPDSSGRLMVPDNNDILYLVSKETGEYVSYLNVRDEFIDNFHNSAGLGTGLGAAEFHPDFGENGLFYTVHTEAGTALTEDTPDFPAFGNTAFHSVITEWTADDPSAETFAGSHREIARIPFAGRVHTVQQIAFNPTVAPGDDDYGNLYVLVGDGGNGVGNGNPQDLATPQGKILRIDPTGDDSANGAYGVPTDNPFVDEAGALPEIYAVGLRDPHRISWDPAGDHTMYLAHIGEWQVESIYAVEPGDNFGWSEREGPFLADNRQIFPLPENDAELGFTYPVAAYDHNRDPGQTGDAGVAVNGGFVYRGDIPELRGRYLFTDLVRGWVLSTEADRMVRGDGDVEDLAPIEELRVFHDGSETTFQELVGDARVDLRFGSDADGELYLVAKANGKIWKVTGARYVAASSPFALPELAPSLVAHYDFDHPASGDATTEVDQGWSGTDISLVNGGVEMRVADRAYPGAGEALQTQQMSPRTASNDDWKAGVYDSSGVDSLRPLADTDETAVMGWFKPTGDHPAPNSATANPDDEYNAIGLAGVLTGTSDGHAVRALLEVITVDGELKLVALARRVDGGASWTFAADLPWQEILQKGRWVHLAATFDFAGGEMRLFMNGEELEGDYTAANPWGEGATSPSLPAGIKIGGSYPQNTREANPFNGRMDDVMILDVAPTAEQIAAQYGLFGSVPPEDPAPPSCTPSGTVVTDVMASDDWAPRTPSKWEFPGDEVVLSEAGTNPDDGIRRPFEYAVLTEGPELSSFDLEAQVRLDEPASVNNRDVIIVFGWQSDTEYYYAHLSQDNTIYAHNGIFKVNGADRERIDDQWDGAVGAPPAVTDEEWHDVRVVRCADSGDIAVYVDGLDTPLMTANDDTFGDGRVGFGSFDNIGRLRDLTATATAADVTAPAVTVKTGEQFTVGRDGVYSKVSFTLHDAQKIDRLTLNGVVKDLTDNAWSDLNAVKPGAFGAVAGVNTLVVFDVAGNATTVTFTLDAAAPAVTVKTGEQFTVGRDGVYSKVSFKLHDAQKIDRLTLNGVVKDLTDNAWSDLNAVKPGAFGAVAGANTLVVYDVAGNATTVTFTLDPSVR</sequence>